<keyword evidence="9" id="KW-0046">Antibiotic resistance</keyword>
<dbReference type="EC" id="7.6.2.2" evidence="2"/>
<dbReference type="InterPro" id="IPR005894">
    <property type="entry name" value="DrrA"/>
</dbReference>
<dbReference type="GO" id="GO:0043215">
    <property type="term" value="P:daunorubicin transport"/>
    <property type="evidence" value="ECO:0007669"/>
    <property type="project" value="InterPro"/>
</dbReference>
<evidence type="ECO:0000313" key="13">
    <source>
        <dbReference type="EMBL" id="RKN41704.1"/>
    </source>
</evidence>
<evidence type="ECO:0000256" key="4">
    <source>
        <dbReference type="ARBA" id="ARBA00022475"/>
    </source>
</evidence>
<protein>
    <recommendedName>
        <fullName evidence="2">ABC-type xenobiotic transporter</fullName>
        <ecNumber evidence="2">7.6.2.2</ecNumber>
    </recommendedName>
</protein>
<evidence type="ECO:0000256" key="10">
    <source>
        <dbReference type="ARBA" id="ARBA00049985"/>
    </source>
</evidence>
<dbReference type="GO" id="GO:1900753">
    <property type="term" value="P:doxorubicin transport"/>
    <property type="evidence" value="ECO:0007669"/>
    <property type="project" value="InterPro"/>
</dbReference>
<dbReference type="SMART" id="SM00382">
    <property type="entry name" value="AAA"/>
    <property type="match status" value="1"/>
</dbReference>
<dbReference type="PROSITE" id="PS00211">
    <property type="entry name" value="ABC_TRANSPORTER_1"/>
    <property type="match status" value="1"/>
</dbReference>
<feature type="compositionally biased region" description="Low complexity" evidence="11">
    <location>
        <begin position="368"/>
        <end position="435"/>
    </location>
</feature>
<keyword evidence="6 13" id="KW-0067">ATP-binding</keyword>
<evidence type="ECO:0000256" key="3">
    <source>
        <dbReference type="ARBA" id="ARBA00022448"/>
    </source>
</evidence>
<reference evidence="13 14" key="1">
    <citation type="journal article" date="2014" name="Int. J. Syst. Evol. Microbiol.">
        <title>Streptomyces hoynatensis sp. nov., isolated from deep marine sediment.</title>
        <authorList>
            <person name="Veyisoglu A."/>
            <person name="Sahin N."/>
        </authorList>
    </citation>
    <scope>NUCLEOTIDE SEQUENCE [LARGE SCALE GENOMIC DNA]</scope>
    <source>
        <strain evidence="13 14">KCTC 29097</strain>
    </source>
</reference>
<keyword evidence="14" id="KW-1185">Reference proteome</keyword>
<dbReference type="InterPro" id="IPR017871">
    <property type="entry name" value="ABC_transporter-like_CS"/>
</dbReference>
<keyword evidence="3" id="KW-0813">Transport</keyword>
<keyword evidence="4" id="KW-1003">Cell membrane</keyword>
<evidence type="ECO:0000313" key="14">
    <source>
        <dbReference type="Proteomes" id="UP000272474"/>
    </source>
</evidence>
<evidence type="ECO:0000256" key="9">
    <source>
        <dbReference type="ARBA" id="ARBA00023251"/>
    </source>
</evidence>
<keyword evidence="8" id="KW-0472">Membrane</keyword>
<dbReference type="Proteomes" id="UP000272474">
    <property type="component" value="Unassembled WGS sequence"/>
</dbReference>
<evidence type="ECO:0000256" key="2">
    <source>
        <dbReference type="ARBA" id="ARBA00012191"/>
    </source>
</evidence>
<dbReference type="InterPro" id="IPR050763">
    <property type="entry name" value="ABC_transporter_ATP-binding"/>
</dbReference>
<dbReference type="GO" id="GO:0005886">
    <property type="term" value="C:plasma membrane"/>
    <property type="evidence" value="ECO:0007669"/>
    <property type="project" value="UniProtKB-SubCell"/>
</dbReference>
<dbReference type="InterPro" id="IPR027417">
    <property type="entry name" value="P-loop_NTPase"/>
</dbReference>
<comment type="caution">
    <text evidence="13">The sequence shown here is derived from an EMBL/GenBank/DDBJ whole genome shotgun (WGS) entry which is preliminary data.</text>
</comment>
<dbReference type="GO" id="GO:0046677">
    <property type="term" value="P:response to antibiotic"/>
    <property type="evidence" value="ECO:0007669"/>
    <property type="project" value="UniProtKB-KW"/>
</dbReference>
<comment type="similarity">
    <text evidence="10">Belongs to the ABC transporter superfamily. Drug exporter-1 (DrugE1) (TC 3.A.1.105) family.</text>
</comment>
<evidence type="ECO:0000256" key="7">
    <source>
        <dbReference type="ARBA" id="ARBA00022967"/>
    </source>
</evidence>
<dbReference type="InterPro" id="IPR003439">
    <property type="entry name" value="ABC_transporter-like_ATP-bd"/>
</dbReference>
<feature type="region of interest" description="Disordered" evidence="11">
    <location>
        <begin position="1"/>
        <end position="24"/>
    </location>
</feature>
<proteinExistence type="inferred from homology"/>
<dbReference type="Gene3D" id="3.40.50.300">
    <property type="entry name" value="P-loop containing nucleotide triphosphate hydrolases"/>
    <property type="match status" value="1"/>
</dbReference>
<name>A0A3A9Z185_9ACTN</name>
<evidence type="ECO:0000256" key="11">
    <source>
        <dbReference type="SAM" id="MobiDB-lite"/>
    </source>
</evidence>
<dbReference type="InterPro" id="IPR003593">
    <property type="entry name" value="AAA+_ATPase"/>
</dbReference>
<dbReference type="PANTHER" id="PTHR42711">
    <property type="entry name" value="ABC TRANSPORTER ATP-BINDING PROTEIN"/>
    <property type="match status" value="1"/>
</dbReference>
<sequence length="444" mass="46330">MSPPPRPGVPAAIVPPRSRTSANRVRHTLSRVRRTQFLLSPEYVPGAAGGNVATASSEYSVLAEGLRKRYGDKQAVDGLDLAVRRGTVCGLLGPNGAGKTTSVRILSTLVRADGGQARVGGFDVRSEPEKVRRRIGLTGQRAAVDEVLTARQNLRMFGRLFHLGRGTARRRAEELLEQFSLQEAADKQVKGFSGGMRRRLDLAASMILAPEVLFLDEPTTGLDPRGRSEVWDAVRALATQGTTVLLTTHYLDEADRLSDRIAVIDRGRTVTEDTPAGLKRAVGGDRIEVVVADHADLPLAREAVARVAGGVAPETDEEDCRVHAPVREGVAALTEVARALQEAGASVLDLGLRRPTLDEVFLRLTGQGAQGPEGAAAPAPGRARGAAGDGAESTAGHAVGHTAGNAAGNTAGNTAGRARAGSAGDTAGDGTGNTVEDSVEVSGK</sequence>
<evidence type="ECO:0000256" key="1">
    <source>
        <dbReference type="ARBA" id="ARBA00004413"/>
    </source>
</evidence>
<evidence type="ECO:0000259" key="12">
    <source>
        <dbReference type="PROSITE" id="PS50893"/>
    </source>
</evidence>
<dbReference type="AlphaFoldDB" id="A0A3A9Z185"/>
<keyword evidence="7" id="KW-1278">Translocase</keyword>
<feature type="domain" description="ABC transporter" evidence="12">
    <location>
        <begin position="61"/>
        <end position="291"/>
    </location>
</feature>
<dbReference type="GO" id="GO:0016887">
    <property type="term" value="F:ATP hydrolysis activity"/>
    <property type="evidence" value="ECO:0007669"/>
    <property type="project" value="InterPro"/>
</dbReference>
<dbReference type="FunFam" id="3.40.50.300:FF:000589">
    <property type="entry name" value="ABC transporter, ATP-binding subunit"/>
    <property type="match status" value="1"/>
</dbReference>
<dbReference type="Pfam" id="PF00005">
    <property type="entry name" value="ABC_tran"/>
    <property type="match status" value="1"/>
</dbReference>
<dbReference type="PANTHER" id="PTHR42711:SF19">
    <property type="entry name" value="DOXORUBICIN RESISTANCE ATP-BINDING PROTEIN DRRA"/>
    <property type="match status" value="1"/>
</dbReference>
<accession>A0A3A9Z185</accession>
<gene>
    <name evidence="13" type="ORF">D7294_14600</name>
</gene>
<dbReference type="GO" id="GO:0005524">
    <property type="term" value="F:ATP binding"/>
    <property type="evidence" value="ECO:0007669"/>
    <property type="project" value="UniProtKB-KW"/>
</dbReference>
<evidence type="ECO:0000256" key="6">
    <source>
        <dbReference type="ARBA" id="ARBA00022840"/>
    </source>
</evidence>
<comment type="subcellular location">
    <subcellularLocation>
        <location evidence="1">Cell membrane</location>
        <topology evidence="1">Peripheral membrane protein</topology>
        <orientation evidence="1">Cytoplasmic side</orientation>
    </subcellularLocation>
</comment>
<dbReference type="EMBL" id="RBAL01000007">
    <property type="protein sequence ID" value="RKN41704.1"/>
    <property type="molecule type" value="Genomic_DNA"/>
</dbReference>
<dbReference type="OrthoDB" id="9804819at2"/>
<evidence type="ECO:0000256" key="8">
    <source>
        <dbReference type="ARBA" id="ARBA00023136"/>
    </source>
</evidence>
<feature type="region of interest" description="Disordered" evidence="11">
    <location>
        <begin position="368"/>
        <end position="444"/>
    </location>
</feature>
<keyword evidence="5" id="KW-0547">Nucleotide-binding</keyword>
<evidence type="ECO:0000256" key="5">
    <source>
        <dbReference type="ARBA" id="ARBA00022741"/>
    </source>
</evidence>
<dbReference type="NCBIfam" id="TIGR01188">
    <property type="entry name" value="drrA"/>
    <property type="match status" value="1"/>
</dbReference>
<organism evidence="13 14">
    <name type="scientific">Streptomyces hoynatensis</name>
    <dbReference type="NCBI Taxonomy" id="1141874"/>
    <lineage>
        <taxon>Bacteria</taxon>
        <taxon>Bacillati</taxon>
        <taxon>Actinomycetota</taxon>
        <taxon>Actinomycetes</taxon>
        <taxon>Kitasatosporales</taxon>
        <taxon>Streptomycetaceae</taxon>
        <taxon>Streptomyces</taxon>
    </lineage>
</organism>
<dbReference type="GO" id="GO:0008559">
    <property type="term" value="F:ABC-type xenobiotic transporter activity"/>
    <property type="evidence" value="ECO:0007669"/>
    <property type="project" value="UniProtKB-EC"/>
</dbReference>
<dbReference type="PROSITE" id="PS50893">
    <property type="entry name" value="ABC_TRANSPORTER_2"/>
    <property type="match status" value="1"/>
</dbReference>
<dbReference type="SUPFAM" id="SSF52540">
    <property type="entry name" value="P-loop containing nucleoside triphosphate hydrolases"/>
    <property type="match status" value="1"/>
</dbReference>